<dbReference type="GO" id="GO:0000981">
    <property type="term" value="F:DNA-binding transcription factor activity, RNA polymerase II-specific"/>
    <property type="evidence" value="ECO:0007669"/>
    <property type="project" value="TreeGrafter"/>
</dbReference>
<reference evidence="9" key="2">
    <citation type="journal article" date="2018" name="BMC Genomics">
        <title>A manually annotated Actinidia chinensis var. chinensis (kiwifruit) genome highlights the challenges associated with draft genomes and gene prediction in plants.</title>
        <authorList>
            <person name="Pilkington S.M."/>
            <person name="Crowhurst R."/>
            <person name="Hilario E."/>
            <person name="Nardozza S."/>
            <person name="Fraser L."/>
            <person name="Peng Y."/>
            <person name="Gunaseelan K."/>
            <person name="Simpson R."/>
            <person name="Tahir J."/>
            <person name="Deroles S.C."/>
            <person name="Templeton K."/>
            <person name="Luo Z."/>
            <person name="Davy M."/>
            <person name="Cheng C."/>
            <person name="McNeilage M."/>
            <person name="Scaglione D."/>
            <person name="Liu Y."/>
            <person name="Zhang Q."/>
            <person name="Datson P."/>
            <person name="De Silva N."/>
            <person name="Gardiner S.E."/>
            <person name="Bassett H."/>
            <person name="Chagne D."/>
            <person name="McCallum J."/>
            <person name="Dzierzon H."/>
            <person name="Deng C."/>
            <person name="Wang Y.Y."/>
            <person name="Barron L."/>
            <person name="Manako K."/>
            <person name="Bowen J."/>
            <person name="Foster T.M."/>
            <person name="Erridge Z.A."/>
            <person name="Tiffin H."/>
            <person name="Waite C.N."/>
            <person name="Davies K.M."/>
            <person name="Grierson E.P."/>
            <person name="Laing W.A."/>
            <person name="Kirk R."/>
            <person name="Chen X."/>
            <person name="Wood M."/>
            <person name="Montefiori M."/>
            <person name="Brummell D.A."/>
            <person name="Schwinn K.E."/>
            <person name="Catanach A."/>
            <person name="Fullerton C."/>
            <person name="Li D."/>
            <person name="Meiyalaghan S."/>
            <person name="Nieuwenhuizen N."/>
            <person name="Read N."/>
            <person name="Prakash R."/>
            <person name="Hunter D."/>
            <person name="Zhang H."/>
            <person name="McKenzie M."/>
            <person name="Knabel M."/>
            <person name="Harris A."/>
            <person name="Allan A.C."/>
            <person name="Gleave A."/>
            <person name="Chen A."/>
            <person name="Janssen B.J."/>
            <person name="Plunkett B."/>
            <person name="Ampomah-Dwamena C."/>
            <person name="Voogd C."/>
            <person name="Leif D."/>
            <person name="Lafferty D."/>
            <person name="Souleyre E.J.F."/>
            <person name="Varkonyi-Gasic E."/>
            <person name="Gambi F."/>
            <person name="Hanley J."/>
            <person name="Yao J.L."/>
            <person name="Cheung J."/>
            <person name="David K.M."/>
            <person name="Warren B."/>
            <person name="Marsh K."/>
            <person name="Snowden K.C."/>
            <person name="Lin-Wang K."/>
            <person name="Brian L."/>
            <person name="Martinez-Sanchez M."/>
            <person name="Wang M."/>
            <person name="Ileperuma N."/>
            <person name="Macnee N."/>
            <person name="Campin R."/>
            <person name="McAtee P."/>
            <person name="Drummond R.S.M."/>
            <person name="Espley R.V."/>
            <person name="Ireland H.S."/>
            <person name="Wu R."/>
            <person name="Atkinson R.G."/>
            <person name="Karunairetnam S."/>
            <person name="Bulley S."/>
            <person name="Chunkath S."/>
            <person name="Hanley Z."/>
            <person name="Storey R."/>
            <person name="Thrimawithana A.H."/>
            <person name="Thomson S."/>
            <person name="David C."/>
            <person name="Testolin R."/>
            <person name="Huang H."/>
            <person name="Hellens R.P."/>
            <person name="Schaffer R.J."/>
        </authorList>
    </citation>
    <scope>NUCLEOTIDE SEQUENCE [LARGE SCALE GENOMIC DNA]</scope>
    <source>
        <strain evidence="9">cv. Red5</strain>
    </source>
</reference>
<dbReference type="InterPro" id="IPR036638">
    <property type="entry name" value="HLH_DNA-bd_sf"/>
</dbReference>
<evidence type="ECO:0000256" key="1">
    <source>
        <dbReference type="ARBA" id="ARBA00004123"/>
    </source>
</evidence>
<feature type="domain" description="BHLH" evidence="7">
    <location>
        <begin position="351"/>
        <end position="400"/>
    </location>
</feature>
<evidence type="ECO:0000259" key="7">
    <source>
        <dbReference type="PROSITE" id="PS50888"/>
    </source>
</evidence>
<evidence type="ECO:0000313" key="9">
    <source>
        <dbReference type="Proteomes" id="UP000241394"/>
    </source>
</evidence>
<reference evidence="8 9" key="1">
    <citation type="submission" date="2017-07" db="EMBL/GenBank/DDBJ databases">
        <title>An improved, manually edited Actinidia chinensis var. chinensis (kiwifruit) genome highlights the challenges associated with draft genomes and gene prediction in plants.</title>
        <authorList>
            <person name="Pilkington S."/>
            <person name="Crowhurst R."/>
            <person name="Hilario E."/>
            <person name="Nardozza S."/>
            <person name="Fraser L."/>
            <person name="Peng Y."/>
            <person name="Gunaseelan K."/>
            <person name="Simpson R."/>
            <person name="Tahir J."/>
            <person name="Deroles S."/>
            <person name="Templeton K."/>
            <person name="Luo Z."/>
            <person name="Davy M."/>
            <person name="Cheng C."/>
            <person name="Mcneilage M."/>
            <person name="Scaglione D."/>
            <person name="Liu Y."/>
            <person name="Zhang Q."/>
            <person name="Datson P."/>
            <person name="De Silva N."/>
            <person name="Gardiner S."/>
            <person name="Bassett H."/>
            <person name="Chagne D."/>
            <person name="Mccallum J."/>
            <person name="Dzierzon H."/>
            <person name="Deng C."/>
            <person name="Wang Y.-Y."/>
            <person name="Barron N."/>
            <person name="Manako K."/>
            <person name="Bowen J."/>
            <person name="Foster T."/>
            <person name="Erridge Z."/>
            <person name="Tiffin H."/>
            <person name="Waite C."/>
            <person name="Davies K."/>
            <person name="Grierson E."/>
            <person name="Laing W."/>
            <person name="Kirk R."/>
            <person name="Chen X."/>
            <person name="Wood M."/>
            <person name="Montefiori M."/>
            <person name="Brummell D."/>
            <person name="Schwinn K."/>
            <person name="Catanach A."/>
            <person name="Fullerton C."/>
            <person name="Li D."/>
            <person name="Meiyalaghan S."/>
            <person name="Nieuwenhuizen N."/>
            <person name="Read N."/>
            <person name="Prakash R."/>
            <person name="Hunter D."/>
            <person name="Zhang H."/>
            <person name="Mckenzie M."/>
            <person name="Knabel M."/>
            <person name="Harris A."/>
            <person name="Allan A."/>
            <person name="Chen A."/>
            <person name="Janssen B."/>
            <person name="Plunkett B."/>
            <person name="Dwamena C."/>
            <person name="Voogd C."/>
            <person name="Leif D."/>
            <person name="Lafferty D."/>
            <person name="Souleyre E."/>
            <person name="Varkonyi-Gasic E."/>
            <person name="Gambi F."/>
            <person name="Hanley J."/>
            <person name="Yao J.-L."/>
            <person name="Cheung J."/>
            <person name="David K."/>
            <person name="Warren B."/>
            <person name="Marsh K."/>
            <person name="Snowden K."/>
            <person name="Lin-Wang K."/>
            <person name="Brian L."/>
            <person name="Martinez-Sanchez M."/>
            <person name="Wang M."/>
            <person name="Ileperuma N."/>
            <person name="Macnee N."/>
            <person name="Campin R."/>
            <person name="Mcatee P."/>
            <person name="Drummond R."/>
            <person name="Espley R."/>
            <person name="Ireland H."/>
            <person name="Wu R."/>
            <person name="Atkinson R."/>
            <person name="Karunairetnam S."/>
            <person name="Bulley S."/>
            <person name="Chunkath S."/>
            <person name="Hanley Z."/>
            <person name="Storey R."/>
            <person name="Thrimawithana A."/>
            <person name="Thomson S."/>
            <person name="David C."/>
            <person name="Testolin R."/>
        </authorList>
    </citation>
    <scope>NUCLEOTIDE SEQUENCE [LARGE SCALE GENOMIC DNA]</scope>
    <source>
        <strain evidence="9">cv. Red5</strain>
        <tissue evidence="8">Young leaf</tissue>
    </source>
</reference>
<comment type="subcellular location">
    <subcellularLocation>
        <location evidence="1">Nucleus</location>
    </subcellularLocation>
</comment>
<dbReference type="PROSITE" id="PS50888">
    <property type="entry name" value="BHLH"/>
    <property type="match status" value="1"/>
</dbReference>
<dbReference type="GO" id="GO:0005634">
    <property type="term" value="C:nucleus"/>
    <property type="evidence" value="ECO:0007669"/>
    <property type="project" value="UniProtKB-SubCell"/>
</dbReference>
<dbReference type="OMA" id="QDFLRPM"/>
<feature type="region of interest" description="Disordered" evidence="6">
    <location>
        <begin position="27"/>
        <end position="57"/>
    </location>
</feature>
<evidence type="ECO:0000256" key="2">
    <source>
        <dbReference type="ARBA" id="ARBA00023015"/>
    </source>
</evidence>
<feature type="region of interest" description="Disordered" evidence="6">
    <location>
        <begin position="319"/>
        <end position="353"/>
    </location>
</feature>
<dbReference type="GO" id="GO:0046983">
    <property type="term" value="F:protein dimerization activity"/>
    <property type="evidence" value="ECO:0007669"/>
    <property type="project" value="InterPro"/>
</dbReference>
<dbReference type="AlphaFoldDB" id="A0A2R6RE36"/>
<dbReference type="InterPro" id="IPR045239">
    <property type="entry name" value="bHLH95_bHLH"/>
</dbReference>
<dbReference type="OrthoDB" id="663846at2759"/>
<dbReference type="InterPro" id="IPR045843">
    <property type="entry name" value="IND-like"/>
</dbReference>
<evidence type="ECO:0000256" key="5">
    <source>
        <dbReference type="ARBA" id="ARBA00023242"/>
    </source>
</evidence>
<evidence type="ECO:0000256" key="3">
    <source>
        <dbReference type="ARBA" id="ARBA00023125"/>
    </source>
</evidence>
<dbReference type="STRING" id="1590841.A0A2R6RE36"/>
<dbReference type="CDD" id="cd11393">
    <property type="entry name" value="bHLH_AtbHLH_like"/>
    <property type="match status" value="1"/>
</dbReference>
<accession>A0A2R6RE36</accession>
<dbReference type="PANTHER" id="PTHR16223">
    <property type="entry name" value="TRANSCRIPTION FACTOR BHLH83-RELATED"/>
    <property type="match status" value="1"/>
</dbReference>
<evidence type="ECO:0000313" key="8">
    <source>
        <dbReference type="EMBL" id="PSS26834.1"/>
    </source>
</evidence>
<keyword evidence="4" id="KW-0804">Transcription</keyword>
<keyword evidence="9" id="KW-1185">Reference proteome</keyword>
<dbReference type="InParanoid" id="A0A2R6RE36"/>
<comment type="caution">
    <text evidence="8">The sequence shown here is derived from an EMBL/GenBank/DDBJ whole genome shotgun (WGS) entry which is preliminary data.</text>
</comment>
<dbReference type="SUPFAM" id="SSF47459">
    <property type="entry name" value="HLH, helix-loop-helix DNA-binding domain"/>
    <property type="match status" value="1"/>
</dbReference>
<keyword evidence="5" id="KW-0539">Nucleus</keyword>
<dbReference type="EMBL" id="NKQK01000007">
    <property type="protein sequence ID" value="PSS26834.1"/>
    <property type="molecule type" value="Genomic_DNA"/>
</dbReference>
<name>A0A2R6RE36_ACTCC</name>
<dbReference type="GO" id="GO:0000978">
    <property type="term" value="F:RNA polymerase II cis-regulatory region sequence-specific DNA binding"/>
    <property type="evidence" value="ECO:0007669"/>
    <property type="project" value="TreeGrafter"/>
</dbReference>
<evidence type="ECO:0000256" key="6">
    <source>
        <dbReference type="SAM" id="MobiDB-lite"/>
    </source>
</evidence>
<dbReference type="PANTHER" id="PTHR16223:SF171">
    <property type="entry name" value="BASIC HELIX-LOOP-HELIX (BHLH) DNA-BINDING SUPERFAMILY PROTEIN"/>
    <property type="match status" value="1"/>
</dbReference>
<sequence length="474" mass="52157">MAEESSIATSSATPNWWPDLHANSLSSWSSNSNPWHPQNPNSNSSGEEDLSISNQSGLSVDSSRHLVESAPANDFIGETASDNQLWSHVLLSAGSRGELNNSIEIGDNSINMLSSKSLSIGMFEPACDYLKKMDTSWEFTNQPSLNNFEKHFNGFNESLIESERLTKLSNLVNNWSIAPPDSGINHPFDSQSCNISLSSTMDRFSPSDLCHMKQRMSNSDLYSGYGHEMKVKDEYQIGLNNSLVGNNKYYYGVAEVPCTSTRSFADVMSFNSILSKPSMDVHASKPLLKSLNLSDSKKQGVQTSSHGTISTCHTVSRSNIRGHGISSEGKKKRSEEINSETALKKPKHETSALSSAKLQIPKVKLGVGDKITALQQIVSPFGKTDTASVLGETIGYIKYLQEQVQLLSNPYTKTNVNKDPWGGLDRKDRGGDIMFDLKSRGLCLVPISCTPQAYRDNSGSDYWSTPTYRGCLYR</sequence>
<evidence type="ECO:0000256" key="4">
    <source>
        <dbReference type="ARBA" id="ARBA00023163"/>
    </source>
</evidence>
<dbReference type="Proteomes" id="UP000241394">
    <property type="component" value="Chromosome LG7"/>
</dbReference>
<keyword evidence="3" id="KW-0238">DNA-binding</keyword>
<dbReference type="InterPro" id="IPR011598">
    <property type="entry name" value="bHLH_dom"/>
</dbReference>
<dbReference type="Gramene" id="PSS26834">
    <property type="protein sequence ID" value="PSS26834"/>
    <property type="gene ID" value="CEY00_Acc08129"/>
</dbReference>
<gene>
    <name evidence="8" type="ORF">CEY00_Acc08129</name>
</gene>
<protein>
    <submittedName>
        <fullName evidence="8">Transcription factor bHLH111 like</fullName>
    </submittedName>
</protein>
<proteinExistence type="predicted"/>
<feature type="compositionally biased region" description="Low complexity" evidence="6">
    <location>
        <begin position="27"/>
        <end position="45"/>
    </location>
</feature>
<organism evidence="8 9">
    <name type="scientific">Actinidia chinensis var. chinensis</name>
    <name type="common">Chinese soft-hair kiwi</name>
    <dbReference type="NCBI Taxonomy" id="1590841"/>
    <lineage>
        <taxon>Eukaryota</taxon>
        <taxon>Viridiplantae</taxon>
        <taxon>Streptophyta</taxon>
        <taxon>Embryophyta</taxon>
        <taxon>Tracheophyta</taxon>
        <taxon>Spermatophyta</taxon>
        <taxon>Magnoliopsida</taxon>
        <taxon>eudicotyledons</taxon>
        <taxon>Gunneridae</taxon>
        <taxon>Pentapetalae</taxon>
        <taxon>asterids</taxon>
        <taxon>Ericales</taxon>
        <taxon>Actinidiaceae</taxon>
        <taxon>Actinidia</taxon>
    </lineage>
</organism>
<keyword evidence="2" id="KW-0805">Transcription regulation</keyword>